<protein>
    <recommendedName>
        <fullName evidence="9">Transport permease protein</fullName>
    </recommendedName>
</protein>
<dbReference type="GO" id="GO:0015920">
    <property type="term" value="P:lipopolysaccharide transport"/>
    <property type="evidence" value="ECO:0007669"/>
    <property type="project" value="TreeGrafter"/>
</dbReference>
<dbReference type="PANTHER" id="PTHR30413">
    <property type="entry name" value="INNER MEMBRANE TRANSPORT PERMEASE"/>
    <property type="match status" value="1"/>
</dbReference>
<feature type="transmembrane region" description="Helical" evidence="9">
    <location>
        <begin position="240"/>
        <end position="264"/>
    </location>
</feature>
<sequence>MEKAEVFFIEEKEPFRHRVRRYYDLIMGLALRDVKMRYQLSILGLYWAVLNPLLMALIWGFVFSQIFRVQGIEGVPYFIFLFCGITFWNLFANSLLSAVNCLTGNASLLAKLYFPRVILPAASVVARVVDFGFSLLVLIILMLINKVSPGPKWWLAPLFVVIQLIFTLGMAYIVSALNVLYRDVNQILGILLMLWMYMSPVLYTIEQVPLNLRKYFLFNPIGQLINMETSAILGSGQVDAYALGITAAIAIGIYVVGLLVFRYLEPTFAEVM</sequence>
<evidence type="ECO:0000256" key="9">
    <source>
        <dbReference type="RuleBase" id="RU361157"/>
    </source>
</evidence>
<feature type="transmembrane region" description="Helical" evidence="9">
    <location>
        <begin position="156"/>
        <end position="180"/>
    </location>
</feature>
<dbReference type="PROSITE" id="PS51012">
    <property type="entry name" value="ABC_TM2"/>
    <property type="match status" value="1"/>
</dbReference>
<keyword evidence="8 9" id="KW-0472">Membrane</keyword>
<keyword evidence="5" id="KW-0997">Cell inner membrane</keyword>
<evidence type="ECO:0000256" key="5">
    <source>
        <dbReference type="ARBA" id="ARBA00022519"/>
    </source>
</evidence>
<dbReference type="EMBL" id="DF238840">
    <property type="protein sequence ID" value="GAF26377.1"/>
    <property type="molecule type" value="Genomic_DNA"/>
</dbReference>
<evidence type="ECO:0000256" key="1">
    <source>
        <dbReference type="ARBA" id="ARBA00004429"/>
    </source>
</evidence>
<proteinExistence type="inferred from homology"/>
<evidence type="ECO:0000313" key="11">
    <source>
        <dbReference type="EMBL" id="GAF26377.1"/>
    </source>
</evidence>
<comment type="similarity">
    <text evidence="2 9">Belongs to the ABC-2 integral membrane protein family.</text>
</comment>
<evidence type="ECO:0000256" key="7">
    <source>
        <dbReference type="ARBA" id="ARBA00022989"/>
    </source>
</evidence>
<organism evidence="11">
    <name type="scientific">Moorella thermoacetica Y72</name>
    <dbReference type="NCBI Taxonomy" id="1325331"/>
    <lineage>
        <taxon>Bacteria</taxon>
        <taxon>Bacillati</taxon>
        <taxon>Bacillota</taxon>
        <taxon>Clostridia</taxon>
        <taxon>Neomoorellales</taxon>
        <taxon>Neomoorellaceae</taxon>
        <taxon>Neomoorella</taxon>
    </lineage>
</organism>
<evidence type="ECO:0000256" key="3">
    <source>
        <dbReference type="ARBA" id="ARBA00022448"/>
    </source>
</evidence>
<keyword evidence="3 9" id="KW-0813">Transport</keyword>
<dbReference type="Proteomes" id="UP000063718">
    <property type="component" value="Unassembled WGS sequence"/>
</dbReference>
<evidence type="ECO:0000256" key="4">
    <source>
        <dbReference type="ARBA" id="ARBA00022475"/>
    </source>
</evidence>
<reference evidence="11" key="1">
    <citation type="journal article" date="2014" name="Gene">
        <title>Genome-guided analysis of transformation efficiency and carbon dioxide assimilation by Moorella thermoacetica Y72.</title>
        <authorList>
            <person name="Tsukahara K."/>
            <person name="Kita A."/>
            <person name="Nakashimada Y."/>
            <person name="Hoshino T."/>
            <person name="Murakami K."/>
        </authorList>
    </citation>
    <scope>NUCLEOTIDE SEQUENCE [LARGE SCALE GENOMIC DNA]</scope>
    <source>
        <strain evidence="11">Y72</strain>
    </source>
</reference>
<dbReference type="Pfam" id="PF01061">
    <property type="entry name" value="ABC2_membrane"/>
    <property type="match status" value="1"/>
</dbReference>
<evidence type="ECO:0000256" key="8">
    <source>
        <dbReference type="ARBA" id="ARBA00023136"/>
    </source>
</evidence>
<keyword evidence="7 9" id="KW-1133">Transmembrane helix</keyword>
<dbReference type="InterPro" id="IPR047817">
    <property type="entry name" value="ABC2_TM_bact-type"/>
</dbReference>
<dbReference type="AlphaFoldDB" id="A0A0S6UFS5"/>
<evidence type="ECO:0000256" key="6">
    <source>
        <dbReference type="ARBA" id="ARBA00022692"/>
    </source>
</evidence>
<dbReference type="GO" id="GO:0140359">
    <property type="term" value="F:ABC-type transporter activity"/>
    <property type="evidence" value="ECO:0007669"/>
    <property type="project" value="InterPro"/>
</dbReference>
<evidence type="ECO:0000259" key="10">
    <source>
        <dbReference type="PROSITE" id="PS51012"/>
    </source>
</evidence>
<name>A0A0S6UFS5_NEOTH</name>
<feature type="transmembrane region" description="Helical" evidence="9">
    <location>
        <begin position="117"/>
        <end position="144"/>
    </location>
</feature>
<dbReference type="GO" id="GO:0005886">
    <property type="term" value="C:plasma membrane"/>
    <property type="evidence" value="ECO:0007669"/>
    <property type="project" value="UniProtKB-SubCell"/>
</dbReference>
<keyword evidence="4 9" id="KW-1003">Cell membrane</keyword>
<gene>
    <name evidence="11" type="ORF">MTY_1717</name>
</gene>
<feature type="transmembrane region" description="Helical" evidence="9">
    <location>
        <begin position="42"/>
        <end position="63"/>
    </location>
</feature>
<feature type="domain" description="ABC transmembrane type-2" evidence="10">
    <location>
        <begin position="43"/>
        <end position="264"/>
    </location>
</feature>
<dbReference type="PANTHER" id="PTHR30413:SF8">
    <property type="entry name" value="TRANSPORT PERMEASE PROTEIN"/>
    <property type="match status" value="1"/>
</dbReference>
<keyword evidence="6 9" id="KW-0812">Transmembrane</keyword>
<feature type="transmembrane region" description="Helical" evidence="9">
    <location>
        <begin position="75"/>
        <end position="96"/>
    </location>
</feature>
<dbReference type="RefSeq" id="WP_025774090.1">
    <property type="nucleotide sequence ID" value="NZ_DF238840.1"/>
</dbReference>
<feature type="transmembrane region" description="Helical" evidence="9">
    <location>
        <begin position="187"/>
        <end position="205"/>
    </location>
</feature>
<comment type="subcellular location">
    <subcellularLocation>
        <location evidence="1">Cell inner membrane</location>
        <topology evidence="1">Multi-pass membrane protein</topology>
    </subcellularLocation>
    <subcellularLocation>
        <location evidence="9">Cell membrane</location>
        <topology evidence="9">Multi-pass membrane protein</topology>
    </subcellularLocation>
</comment>
<dbReference type="InterPro" id="IPR013525">
    <property type="entry name" value="ABC2_TM"/>
</dbReference>
<evidence type="ECO:0000256" key="2">
    <source>
        <dbReference type="ARBA" id="ARBA00007783"/>
    </source>
</evidence>
<accession>A0A0S6UFS5</accession>